<protein>
    <submittedName>
        <fullName evidence="1">Uncharacterized protein</fullName>
    </submittedName>
</protein>
<dbReference type="Proteomes" id="UP000191931">
    <property type="component" value="Unassembled WGS sequence"/>
</dbReference>
<dbReference type="EMBL" id="FWEV01000292">
    <property type="protein sequence ID" value="SLM31923.1"/>
    <property type="molecule type" value="Genomic_DNA"/>
</dbReference>
<dbReference type="OrthoDB" id="3035737at2"/>
<reference evidence="1 2" key="1">
    <citation type="submission" date="2017-03" db="EMBL/GenBank/DDBJ databases">
        <authorList>
            <person name="Afonso C.L."/>
            <person name="Miller P.J."/>
            <person name="Scott M.A."/>
            <person name="Spackman E."/>
            <person name="Goraichik I."/>
            <person name="Dimitrov K.M."/>
            <person name="Suarez D.L."/>
            <person name="Swayne D.E."/>
        </authorList>
    </citation>
    <scope>NUCLEOTIDE SEQUENCE [LARGE SCALE GENOMIC DNA]</scope>
    <source>
        <strain evidence="1">PRJEB14757</strain>
    </source>
</reference>
<name>A0A1W1HHL6_9BACT</name>
<evidence type="ECO:0000313" key="2">
    <source>
        <dbReference type="Proteomes" id="UP000191931"/>
    </source>
</evidence>
<proteinExistence type="predicted"/>
<dbReference type="STRING" id="1246637.MTBBW1_50046"/>
<keyword evidence="2" id="KW-1185">Reference proteome</keyword>
<sequence length="72" mass="8183">MFNYSLFARPGFLSGMSRVLDISGTLNQYNCSGTPEEADRKAIMSDWGAVGLDLQEIIDNYEKFSKDKKRQK</sequence>
<dbReference type="RefSeq" id="WP_080797840.1">
    <property type="nucleotide sequence ID" value="NZ_LT828540.1"/>
</dbReference>
<evidence type="ECO:0000313" key="1">
    <source>
        <dbReference type="EMBL" id="SLM31923.1"/>
    </source>
</evidence>
<dbReference type="AlphaFoldDB" id="A0A1W1HHL6"/>
<gene>
    <name evidence="1" type="ORF">MTBBW1_50046</name>
</gene>
<organism evidence="1 2">
    <name type="scientific">Desulfamplus magnetovallimortis</name>
    <dbReference type="NCBI Taxonomy" id="1246637"/>
    <lineage>
        <taxon>Bacteria</taxon>
        <taxon>Pseudomonadati</taxon>
        <taxon>Thermodesulfobacteriota</taxon>
        <taxon>Desulfobacteria</taxon>
        <taxon>Desulfobacterales</taxon>
        <taxon>Desulfobacteraceae</taxon>
        <taxon>Desulfamplus</taxon>
    </lineage>
</organism>
<accession>A0A1W1HHL6</accession>